<protein>
    <submittedName>
        <fullName evidence="3">Uncharacterized protein</fullName>
    </submittedName>
</protein>
<evidence type="ECO:0000256" key="1">
    <source>
        <dbReference type="SAM" id="MobiDB-lite"/>
    </source>
</evidence>
<sequence length="414" mass="46076">MKGAEFHPNCTGAQIVPANPDVAGVGVIVIVGFLTTTCLAFVMDFSILFLDNHERIVGICRAFMNNKEPYVPDISVPYWRSPGFWSKVLSKNLLAFSDTQLATGLAIQFTALIKHCELSIYHFQIVTDLAFLTTITHLLALVCLRNYFVKYKWINLPRILIMLCNLAMLGYTSFVGFSYQLVGLDLSSDLACFYKKETPPLKSAFTGRWAMLLIAACGAHGAVISAMYFFHNKERNEKCKILWLIGAPIRTWLIAPIYSIFGLQMVGKELRNTQALGVAPVHIVGNEKEWGFGQFLNVLLLALPLFAGWESFWEEKDEEPELRFGRSTRPSKTDLLQTANEPKDKKFSSRDNSLAGRTMESFGGSPLGTPMPRSNSPFEISLRQVEGGSMSQLATPPAVASPPVHSMTQRSMSQ</sequence>
<keyword evidence="4" id="KW-1185">Reference proteome</keyword>
<keyword evidence="2" id="KW-0472">Membrane</keyword>
<evidence type="ECO:0000313" key="4">
    <source>
        <dbReference type="Proteomes" id="UP000799324"/>
    </source>
</evidence>
<feature type="transmembrane region" description="Helical" evidence="2">
    <location>
        <begin position="125"/>
        <end position="147"/>
    </location>
</feature>
<keyword evidence="2" id="KW-0812">Transmembrane</keyword>
<dbReference type="PANTHER" id="PTHR37577">
    <property type="entry name" value="INTEGRAL MEMBRANE PROTEIN"/>
    <property type="match status" value="1"/>
</dbReference>
<dbReference type="OrthoDB" id="5427664at2759"/>
<dbReference type="Proteomes" id="UP000799324">
    <property type="component" value="Unassembled WGS sequence"/>
</dbReference>
<keyword evidence="2" id="KW-1133">Transmembrane helix</keyword>
<feature type="transmembrane region" description="Helical" evidence="2">
    <location>
        <begin position="159"/>
        <end position="179"/>
    </location>
</feature>
<proteinExistence type="predicted"/>
<accession>A0A6A6TU63</accession>
<feature type="transmembrane region" description="Helical" evidence="2">
    <location>
        <begin position="209"/>
        <end position="229"/>
    </location>
</feature>
<feature type="region of interest" description="Disordered" evidence="1">
    <location>
        <begin position="323"/>
        <end position="414"/>
    </location>
</feature>
<dbReference type="InterPro" id="IPR053018">
    <property type="entry name" value="Elsinochrome_Biosynth-Asso"/>
</dbReference>
<reference evidence="3" key="1">
    <citation type="journal article" date="2020" name="Stud. Mycol.">
        <title>101 Dothideomycetes genomes: a test case for predicting lifestyles and emergence of pathogens.</title>
        <authorList>
            <person name="Haridas S."/>
            <person name="Albert R."/>
            <person name="Binder M."/>
            <person name="Bloem J."/>
            <person name="Labutti K."/>
            <person name="Salamov A."/>
            <person name="Andreopoulos B."/>
            <person name="Baker S."/>
            <person name="Barry K."/>
            <person name="Bills G."/>
            <person name="Bluhm B."/>
            <person name="Cannon C."/>
            <person name="Castanera R."/>
            <person name="Culley D."/>
            <person name="Daum C."/>
            <person name="Ezra D."/>
            <person name="Gonzalez J."/>
            <person name="Henrissat B."/>
            <person name="Kuo A."/>
            <person name="Liang C."/>
            <person name="Lipzen A."/>
            <person name="Lutzoni F."/>
            <person name="Magnuson J."/>
            <person name="Mondo S."/>
            <person name="Nolan M."/>
            <person name="Ohm R."/>
            <person name="Pangilinan J."/>
            <person name="Park H.-J."/>
            <person name="Ramirez L."/>
            <person name="Alfaro M."/>
            <person name="Sun H."/>
            <person name="Tritt A."/>
            <person name="Yoshinaga Y."/>
            <person name="Zwiers L.-H."/>
            <person name="Turgeon B."/>
            <person name="Goodwin S."/>
            <person name="Spatafora J."/>
            <person name="Crous P."/>
            <person name="Grigoriev I."/>
        </authorList>
    </citation>
    <scope>NUCLEOTIDE SEQUENCE</scope>
    <source>
        <strain evidence="3">CBS 122681</strain>
    </source>
</reference>
<evidence type="ECO:0000313" key="3">
    <source>
        <dbReference type="EMBL" id="KAF2662861.1"/>
    </source>
</evidence>
<dbReference type="EMBL" id="MU004288">
    <property type="protein sequence ID" value="KAF2662861.1"/>
    <property type="molecule type" value="Genomic_DNA"/>
</dbReference>
<dbReference type="PANTHER" id="PTHR37577:SF1">
    <property type="entry name" value="INTEGRAL MEMBRANE PROTEIN"/>
    <property type="match status" value="1"/>
</dbReference>
<name>A0A6A6TU63_9PLEO</name>
<evidence type="ECO:0000256" key="2">
    <source>
        <dbReference type="SAM" id="Phobius"/>
    </source>
</evidence>
<organism evidence="3 4">
    <name type="scientific">Lophiostoma macrostomum CBS 122681</name>
    <dbReference type="NCBI Taxonomy" id="1314788"/>
    <lineage>
        <taxon>Eukaryota</taxon>
        <taxon>Fungi</taxon>
        <taxon>Dikarya</taxon>
        <taxon>Ascomycota</taxon>
        <taxon>Pezizomycotina</taxon>
        <taxon>Dothideomycetes</taxon>
        <taxon>Pleosporomycetidae</taxon>
        <taxon>Pleosporales</taxon>
        <taxon>Lophiostomataceae</taxon>
        <taxon>Lophiostoma</taxon>
    </lineage>
</organism>
<gene>
    <name evidence="3" type="ORF">K491DRAFT_709520</name>
</gene>
<feature type="transmembrane region" description="Helical" evidence="2">
    <location>
        <begin position="241"/>
        <end position="261"/>
    </location>
</feature>
<dbReference type="AlphaFoldDB" id="A0A6A6TU63"/>
<feature type="transmembrane region" description="Helical" evidence="2">
    <location>
        <begin position="27"/>
        <end position="50"/>
    </location>
</feature>
<feature type="compositionally biased region" description="Polar residues" evidence="1">
    <location>
        <begin position="328"/>
        <end position="340"/>
    </location>
</feature>